<evidence type="ECO:0000313" key="2">
    <source>
        <dbReference type="Proteomes" id="UP000824120"/>
    </source>
</evidence>
<dbReference type="EMBL" id="JACXVP010000007">
    <property type="protein sequence ID" value="KAG5594582.1"/>
    <property type="molecule type" value="Genomic_DNA"/>
</dbReference>
<proteinExistence type="predicted"/>
<name>A0A9J5Y6A6_SOLCO</name>
<keyword evidence="2" id="KW-1185">Reference proteome</keyword>
<gene>
    <name evidence="1" type="ORF">H5410_035814</name>
</gene>
<sequence length="87" mass="10257">MRSCEADLEWNEDANNLQILLLCKGRNGDKTHLFLITPIAQKLLRLASTNDYQMVGTKRKYKALTYFSDDPYYYYVEAIEEEERKKA</sequence>
<reference evidence="1 2" key="1">
    <citation type="submission" date="2020-09" db="EMBL/GenBank/DDBJ databases">
        <title>De no assembly of potato wild relative species, Solanum commersonii.</title>
        <authorList>
            <person name="Cho K."/>
        </authorList>
    </citation>
    <scope>NUCLEOTIDE SEQUENCE [LARGE SCALE GENOMIC DNA]</scope>
    <source>
        <strain evidence="1">LZ3.2</strain>
        <tissue evidence="1">Leaf</tissue>
    </source>
</reference>
<accession>A0A9J5Y6A6</accession>
<dbReference type="Proteomes" id="UP000824120">
    <property type="component" value="Chromosome 7"/>
</dbReference>
<evidence type="ECO:0000313" key="1">
    <source>
        <dbReference type="EMBL" id="KAG5594582.1"/>
    </source>
</evidence>
<comment type="caution">
    <text evidence="1">The sequence shown here is derived from an EMBL/GenBank/DDBJ whole genome shotgun (WGS) entry which is preliminary data.</text>
</comment>
<protein>
    <submittedName>
        <fullName evidence="1">Uncharacterized protein</fullName>
    </submittedName>
</protein>
<organism evidence="1 2">
    <name type="scientific">Solanum commersonii</name>
    <name type="common">Commerson's wild potato</name>
    <name type="synonym">Commerson's nightshade</name>
    <dbReference type="NCBI Taxonomy" id="4109"/>
    <lineage>
        <taxon>Eukaryota</taxon>
        <taxon>Viridiplantae</taxon>
        <taxon>Streptophyta</taxon>
        <taxon>Embryophyta</taxon>
        <taxon>Tracheophyta</taxon>
        <taxon>Spermatophyta</taxon>
        <taxon>Magnoliopsida</taxon>
        <taxon>eudicotyledons</taxon>
        <taxon>Gunneridae</taxon>
        <taxon>Pentapetalae</taxon>
        <taxon>asterids</taxon>
        <taxon>lamiids</taxon>
        <taxon>Solanales</taxon>
        <taxon>Solanaceae</taxon>
        <taxon>Solanoideae</taxon>
        <taxon>Solaneae</taxon>
        <taxon>Solanum</taxon>
    </lineage>
</organism>
<dbReference type="AlphaFoldDB" id="A0A9J5Y6A6"/>